<reference evidence="1" key="2">
    <citation type="submission" date="2021-09" db="EMBL/GenBank/DDBJ databases">
        <authorList>
            <person name="Jia N."/>
            <person name="Wang J."/>
            <person name="Shi W."/>
            <person name="Du L."/>
            <person name="Sun Y."/>
            <person name="Zhan W."/>
            <person name="Jiang J."/>
            <person name="Wang Q."/>
            <person name="Zhang B."/>
            <person name="Ji P."/>
            <person name="Sakyi L.B."/>
            <person name="Cui X."/>
            <person name="Yuan T."/>
            <person name="Jiang B."/>
            <person name="Yang W."/>
            <person name="Lam T.T.-Y."/>
            <person name="Chang Q."/>
            <person name="Ding S."/>
            <person name="Wang X."/>
            <person name="Zhu J."/>
            <person name="Ruan X."/>
            <person name="Zhao L."/>
            <person name="Wei J."/>
            <person name="Que T."/>
            <person name="Du C."/>
            <person name="Cheng J."/>
            <person name="Dai P."/>
            <person name="Han X."/>
            <person name="Huang E."/>
            <person name="Gao Y."/>
            <person name="Liu J."/>
            <person name="Shao H."/>
            <person name="Ye R."/>
            <person name="Li L."/>
            <person name="Wei W."/>
            <person name="Wang X."/>
            <person name="Wang C."/>
            <person name="Huo Q."/>
            <person name="Li W."/>
            <person name="Guo W."/>
            <person name="Chen H."/>
            <person name="Chen S."/>
            <person name="Zhou L."/>
            <person name="Zhou L."/>
            <person name="Ni X."/>
            <person name="Tian J."/>
            <person name="Zhou Y."/>
            <person name="Sheng Y."/>
            <person name="Liu T."/>
            <person name="Pan Y."/>
            <person name="Xia L."/>
            <person name="Li J."/>
            <person name="Zhao F."/>
            <person name="Cao W."/>
        </authorList>
    </citation>
    <scope>NUCLEOTIDE SEQUENCE</scope>
    <source>
        <strain evidence="1">Rmic-2018</strain>
        <tissue evidence="1">Larvae</tissue>
    </source>
</reference>
<evidence type="ECO:0000313" key="2">
    <source>
        <dbReference type="Proteomes" id="UP000821866"/>
    </source>
</evidence>
<proteinExistence type="predicted"/>
<evidence type="ECO:0008006" key="3">
    <source>
        <dbReference type="Google" id="ProtNLM"/>
    </source>
</evidence>
<gene>
    <name evidence="1" type="ORF">HPB51_028252</name>
</gene>
<dbReference type="AlphaFoldDB" id="A0A9J6CXW1"/>
<sequence>MYKGDGRRLLEDLKVKYLKTKKGQYPVPERYAGTENEKVDWPFTMMLLWTVIDESNKNSAPGKDAITYKLLGNMSDAATRGLLEHINEDSESLRLPKEWKEAKVYFIRKPGKSLTIEDMRSSPSRFVQQR</sequence>
<reference evidence="1" key="1">
    <citation type="journal article" date="2020" name="Cell">
        <title>Large-Scale Comparative Analyses of Tick Genomes Elucidate Their Genetic Diversity and Vector Capacities.</title>
        <authorList>
            <consortium name="Tick Genome and Microbiome Consortium (TIGMIC)"/>
            <person name="Jia N."/>
            <person name="Wang J."/>
            <person name="Shi W."/>
            <person name="Du L."/>
            <person name="Sun Y."/>
            <person name="Zhan W."/>
            <person name="Jiang J.F."/>
            <person name="Wang Q."/>
            <person name="Zhang B."/>
            <person name="Ji P."/>
            <person name="Bell-Sakyi L."/>
            <person name="Cui X.M."/>
            <person name="Yuan T.T."/>
            <person name="Jiang B.G."/>
            <person name="Yang W.F."/>
            <person name="Lam T.T."/>
            <person name="Chang Q.C."/>
            <person name="Ding S.J."/>
            <person name="Wang X.J."/>
            <person name="Zhu J.G."/>
            <person name="Ruan X.D."/>
            <person name="Zhao L."/>
            <person name="Wei J.T."/>
            <person name="Ye R.Z."/>
            <person name="Que T.C."/>
            <person name="Du C.H."/>
            <person name="Zhou Y.H."/>
            <person name="Cheng J.X."/>
            <person name="Dai P.F."/>
            <person name="Guo W.B."/>
            <person name="Han X.H."/>
            <person name="Huang E.J."/>
            <person name="Li L.F."/>
            <person name="Wei W."/>
            <person name="Gao Y.C."/>
            <person name="Liu J.Z."/>
            <person name="Shao H.Z."/>
            <person name="Wang X."/>
            <person name="Wang C.C."/>
            <person name="Yang T.C."/>
            <person name="Huo Q.B."/>
            <person name="Li W."/>
            <person name="Chen H.Y."/>
            <person name="Chen S.E."/>
            <person name="Zhou L.G."/>
            <person name="Ni X.B."/>
            <person name="Tian J.H."/>
            <person name="Sheng Y."/>
            <person name="Liu T."/>
            <person name="Pan Y.S."/>
            <person name="Xia L.Y."/>
            <person name="Li J."/>
            <person name="Zhao F."/>
            <person name="Cao W.C."/>
        </authorList>
    </citation>
    <scope>NUCLEOTIDE SEQUENCE</scope>
    <source>
        <strain evidence="1">Rmic-2018</strain>
    </source>
</reference>
<comment type="caution">
    <text evidence="1">The sequence shown here is derived from an EMBL/GenBank/DDBJ whole genome shotgun (WGS) entry which is preliminary data.</text>
</comment>
<dbReference type="EMBL" id="JABSTU010004922">
    <property type="protein sequence ID" value="KAH7952595.1"/>
    <property type="molecule type" value="Genomic_DNA"/>
</dbReference>
<organism evidence="1 2">
    <name type="scientific">Rhipicephalus microplus</name>
    <name type="common">Cattle tick</name>
    <name type="synonym">Boophilus microplus</name>
    <dbReference type="NCBI Taxonomy" id="6941"/>
    <lineage>
        <taxon>Eukaryota</taxon>
        <taxon>Metazoa</taxon>
        <taxon>Ecdysozoa</taxon>
        <taxon>Arthropoda</taxon>
        <taxon>Chelicerata</taxon>
        <taxon>Arachnida</taxon>
        <taxon>Acari</taxon>
        <taxon>Parasitiformes</taxon>
        <taxon>Ixodida</taxon>
        <taxon>Ixodoidea</taxon>
        <taxon>Ixodidae</taxon>
        <taxon>Rhipicephalinae</taxon>
        <taxon>Rhipicephalus</taxon>
        <taxon>Boophilus</taxon>
    </lineage>
</organism>
<accession>A0A9J6CXW1</accession>
<dbReference type="Proteomes" id="UP000821866">
    <property type="component" value="Unassembled WGS sequence"/>
</dbReference>
<evidence type="ECO:0000313" key="1">
    <source>
        <dbReference type="EMBL" id="KAH7952595.1"/>
    </source>
</evidence>
<name>A0A9J6CXW1_RHIMP</name>
<protein>
    <recommendedName>
        <fullName evidence="3">Tick transposon</fullName>
    </recommendedName>
</protein>
<keyword evidence="2" id="KW-1185">Reference proteome</keyword>